<name>A0A520KGV2_9CREN</name>
<dbReference type="EMBL" id="RXIH01000006">
    <property type="protein sequence ID" value="RZN57473.1"/>
    <property type="molecule type" value="Genomic_DNA"/>
</dbReference>
<comment type="caution">
    <text evidence="8">The sequence shown here is derived from an EMBL/GenBank/DDBJ whole genome shotgun (WGS) entry which is preliminary data.</text>
</comment>
<comment type="cofactor">
    <cofactor evidence="1">
        <name>[4Fe-4S] cluster</name>
        <dbReference type="ChEBI" id="CHEBI:49883"/>
    </cofactor>
</comment>
<dbReference type="NCBIfam" id="TIGR04085">
    <property type="entry name" value="rSAM_more_4Fe4S"/>
    <property type="match status" value="1"/>
</dbReference>
<dbReference type="InterPro" id="IPR023867">
    <property type="entry name" value="Sulphatase_maturase_rSAM"/>
</dbReference>
<dbReference type="PANTHER" id="PTHR11228">
    <property type="entry name" value="RADICAL SAM DOMAIN PROTEIN"/>
    <property type="match status" value="1"/>
</dbReference>
<dbReference type="GO" id="GO:0016491">
    <property type="term" value="F:oxidoreductase activity"/>
    <property type="evidence" value="ECO:0007669"/>
    <property type="project" value="InterPro"/>
</dbReference>
<gene>
    <name evidence="9" type="ORF">DSO09_03955</name>
    <name evidence="8" type="ORF">EF809_00770</name>
</gene>
<reference evidence="8 10" key="2">
    <citation type="journal article" date="2019" name="Nat. Microbiol.">
        <title>Wide diversity of methane and short-chain alkane metabolisms in uncultured archaea.</title>
        <authorList>
            <person name="Borrel G."/>
            <person name="Adam P.S."/>
            <person name="McKay L.J."/>
            <person name="Chen L.X."/>
            <person name="Sierra-Garcia I.N."/>
            <person name="Sieber C.M."/>
            <person name="Letourneur Q."/>
            <person name="Ghozlane A."/>
            <person name="Andersen G.L."/>
            <person name="Li W.J."/>
            <person name="Hallam S.J."/>
            <person name="Muyzer G."/>
            <person name="de Oliveira V.M."/>
            <person name="Inskeep W.P."/>
            <person name="Banfield J.F."/>
            <person name="Gribaldo S."/>
        </authorList>
    </citation>
    <scope>NUCLEOTIDE SEQUENCE [LARGE SCALE GENOMIC DNA]</scope>
    <source>
        <strain evidence="8">Verst-YHS</strain>
    </source>
</reference>
<dbReference type="AlphaFoldDB" id="A0A520KGV2"/>
<dbReference type="CDD" id="cd01335">
    <property type="entry name" value="Radical_SAM"/>
    <property type="match status" value="1"/>
</dbReference>
<dbReference type="Pfam" id="PF04055">
    <property type="entry name" value="Radical_SAM"/>
    <property type="match status" value="1"/>
</dbReference>
<dbReference type="InterPro" id="IPR007197">
    <property type="entry name" value="rSAM"/>
</dbReference>
<dbReference type="Gene3D" id="3.20.20.70">
    <property type="entry name" value="Aldolase class I"/>
    <property type="match status" value="1"/>
</dbReference>
<keyword evidence="2" id="KW-0004">4Fe-4S</keyword>
<dbReference type="InterPro" id="IPR006638">
    <property type="entry name" value="Elp3/MiaA/NifB-like_rSAM"/>
</dbReference>
<accession>A0A520KGV2</accession>
<dbReference type="GO" id="GO:0046872">
    <property type="term" value="F:metal ion binding"/>
    <property type="evidence" value="ECO:0007669"/>
    <property type="project" value="UniProtKB-KW"/>
</dbReference>
<evidence type="ECO:0000313" key="10">
    <source>
        <dbReference type="Proteomes" id="UP000316080"/>
    </source>
</evidence>
<reference evidence="9 11" key="1">
    <citation type="journal article" date="2019" name="Nat. Microbiol.">
        <title>Expanding anaerobic alkane metabolism in the domain of Archaea.</title>
        <authorList>
            <person name="Wang Y."/>
            <person name="Wegener G."/>
            <person name="Hou J."/>
            <person name="Wang F."/>
            <person name="Xiao X."/>
        </authorList>
    </citation>
    <scope>NUCLEOTIDE SEQUENCE [LARGE SCALE GENOMIC DNA]</scope>
    <source>
        <strain evidence="9">WYZ-LMO11</strain>
    </source>
</reference>
<dbReference type="PANTHER" id="PTHR11228:SF7">
    <property type="entry name" value="PQQA PEPTIDE CYCLASE"/>
    <property type="match status" value="1"/>
</dbReference>
<evidence type="ECO:0000313" key="11">
    <source>
        <dbReference type="Proteomes" id="UP000317265"/>
    </source>
</evidence>
<proteinExistence type="predicted"/>
<evidence type="ECO:0000256" key="1">
    <source>
        <dbReference type="ARBA" id="ARBA00001966"/>
    </source>
</evidence>
<evidence type="ECO:0000256" key="2">
    <source>
        <dbReference type="ARBA" id="ARBA00022485"/>
    </source>
</evidence>
<dbReference type="InterPro" id="IPR034391">
    <property type="entry name" value="AdoMet-like_SPASM_containing"/>
</dbReference>
<dbReference type="InterPro" id="IPR050377">
    <property type="entry name" value="Radical_SAM_PqqE_MftC-like"/>
</dbReference>
<dbReference type="SFLD" id="SFLDS00029">
    <property type="entry name" value="Radical_SAM"/>
    <property type="match status" value="2"/>
</dbReference>
<evidence type="ECO:0000256" key="4">
    <source>
        <dbReference type="ARBA" id="ARBA00022723"/>
    </source>
</evidence>
<protein>
    <submittedName>
        <fullName evidence="8">Radical SAM protein</fullName>
    </submittedName>
    <submittedName>
        <fullName evidence="9">Radical SAM/SPASM domain-containing protein</fullName>
    </submittedName>
</protein>
<evidence type="ECO:0000313" key="8">
    <source>
        <dbReference type="EMBL" id="RZN57473.1"/>
    </source>
</evidence>
<dbReference type="EMBL" id="QNVI01000045">
    <property type="protein sequence ID" value="TDA38638.1"/>
    <property type="molecule type" value="Genomic_DNA"/>
</dbReference>
<dbReference type="InterPro" id="IPR023885">
    <property type="entry name" value="4Fe4S-binding_SPASM_dom"/>
</dbReference>
<evidence type="ECO:0000256" key="5">
    <source>
        <dbReference type="ARBA" id="ARBA00023004"/>
    </source>
</evidence>
<dbReference type="PROSITE" id="PS51918">
    <property type="entry name" value="RADICAL_SAM"/>
    <property type="match status" value="1"/>
</dbReference>
<dbReference type="CDD" id="cd21123">
    <property type="entry name" value="SPASM_MftC-like"/>
    <property type="match status" value="1"/>
</dbReference>
<keyword evidence="3" id="KW-0949">S-adenosyl-L-methionine</keyword>
<keyword evidence="5" id="KW-0408">Iron</keyword>
<keyword evidence="6" id="KW-0411">Iron-sulfur</keyword>
<organism evidence="8 10">
    <name type="scientific">Thermoproteota archaeon</name>
    <dbReference type="NCBI Taxonomy" id="2056631"/>
    <lineage>
        <taxon>Archaea</taxon>
        <taxon>Thermoproteota</taxon>
    </lineage>
</organism>
<dbReference type="GO" id="GO:0006783">
    <property type="term" value="P:heme biosynthetic process"/>
    <property type="evidence" value="ECO:0007669"/>
    <property type="project" value="TreeGrafter"/>
</dbReference>
<feature type="domain" description="Radical SAM core" evidence="7">
    <location>
        <begin position="114"/>
        <end position="333"/>
    </location>
</feature>
<evidence type="ECO:0000259" key="7">
    <source>
        <dbReference type="PROSITE" id="PS51918"/>
    </source>
</evidence>
<dbReference type="SMART" id="SM00729">
    <property type="entry name" value="Elp3"/>
    <property type="match status" value="1"/>
</dbReference>
<evidence type="ECO:0000256" key="6">
    <source>
        <dbReference type="ARBA" id="ARBA00023014"/>
    </source>
</evidence>
<evidence type="ECO:0000256" key="3">
    <source>
        <dbReference type="ARBA" id="ARBA00022691"/>
    </source>
</evidence>
<dbReference type="SFLD" id="SFLDG01067">
    <property type="entry name" value="SPASM/twitch_domain_containing"/>
    <property type="match status" value="2"/>
</dbReference>
<dbReference type="Proteomes" id="UP000316080">
    <property type="component" value="Unassembled WGS sequence"/>
</dbReference>
<dbReference type="SFLD" id="SFLDG01384">
    <property type="entry name" value="thioether_bond_formation_requi"/>
    <property type="match status" value="1"/>
</dbReference>
<dbReference type="InterPro" id="IPR058240">
    <property type="entry name" value="rSAM_sf"/>
</dbReference>
<dbReference type="Proteomes" id="UP000317265">
    <property type="component" value="Unassembled WGS sequence"/>
</dbReference>
<dbReference type="InterPro" id="IPR013785">
    <property type="entry name" value="Aldolase_TIM"/>
</dbReference>
<sequence length="478" mass="54061">MILKTDSTIQLLENFVKIPGIRSIIKSFVNYCEKDRKSRIEVALELYLGLREKACNKCKFAEKIISNLIEIGGKSFGVDENSIKEKFKDVYWRRGLINVIKGIAYFGVNRPFTPGAPFQVVWNITYRCNLRCKHCYADAGIPGYYEVNTEEAKKCISKLAEWGIIILAFSGGEPLVRKDIYELTKYAKDNDLYVAIATNGILLTKENCKKLKESGVEYLQISLDGAKPETHDSFRGIEGIFEKTVQGIKNAVEEGFFVNVATTVTHHNLNEIPEIIDLCESLGVNWFMMYNFVPTGRGKSILETDLTPDEREDLLKLLWEKLKKSKMSVLSTAPQFARIALQTEGVSCSIVPTHFYNPELPGKLKSLSEFIGGCGAGRFYIAMNPNGDITPCVFLPLVVGNIFKDDIEDLWINLKEFKELRNRDILKQHCGVCEYRYVCGGCRARAYGYFGDYTASDPGCILNKDYFINLKNNSKNQS</sequence>
<dbReference type="GO" id="GO:0051536">
    <property type="term" value="F:iron-sulfur cluster binding"/>
    <property type="evidence" value="ECO:0007669"/>
    <property type="project" value="UniProtKB-KW"/>
</dbReference>
<dbReference type="SUPFAM" id="SSF102114">
    <property type="entry name" value="Radical SAM enzymes"/>
    <property type="match status" value="1"/>
</dbReference>
<evidence type="ECO:0000313" key="9">
    <source>
        <dbReference type="EMBL" id="TDA38638.1"/>
    </source>
</evidence>
<dbReference type="SFLD" id="SFLDG01387">
    <property type="entry name" value="BtrN-like_SPASM_domain_contain"/>
    <property type="match status" value="1"/>
</dbReference>
<dbReference type="SFLD" id="SFLDG01386">
    <property type="entry name" value="main_SPASM_domain-containing"/>
    <property type="match status" value="1"/>
</dbReference>
<keyword evidence="4" id="KW-0479">Metal-binding</keyword>
<dbReference type="Pfam" id="PF13186">
    <property type="entry name" value="SPASM"/>
    <property type="match status" value="1"/>
</dbReference>